<gene>
    <name evidence="5" type="ORF">ENJ89_00075</name>
</gene>
<protein>
    <submittedName>
        <fullName evidence="5">2-hydroxyacyl-CoA dehydratase</fullName>
    </submittedName>
</protein>
<dbReference type="Gene3D" id="3.40.50.11900">
    <property type="match status" value="1"/>
</dbReference>
<keyword evidence="4" id="KW-0411">Iron-sulfur</keyword>
<dbReference type="Pfam" id="PF06050">
    <property type="entry name" value="HGD-D"/>
    <property type="match status" value="1"/>
</dbReference>
<evidence type="ECO:0000256" key="1">
    <source>
        <dbReference type="ARBA" id="ARBA00005806"/>
    </source>
</evidence>
<keyword evidence="3" id="KW-0408">Iron</keyword>
<accession>A0A7V5PMD1</accession>
<dbReference type="Proteomes" id="UP000886124">
    <property type="component" value="Unassembled WGS sequence"/>
</dbReference>
<dbReference type="GO" id="GO:0051536">
    <property type="term" value="F:iron-sulfur cluster binding"/>
    <property type="evidence" value="ECO:0007669"/>
    <property type="project" value="UniProtKB-KW"/>
</dbReference>
<organism evidence="5">
    <name type="scientific">Caldithrix abyssi</name>
    <dbReference type="NCBI Taxonomy" id="187145"/>
    <lineage>
        <taxon>Bacteria</taxon>
        <taxon>Pseudomonadati</taxon>
        <taxon>Calditrichota</taxon>
        <taxon>Calditrichia</taxon>
        <taxon>Calditrichales</taxon>
        <taxon>Calditrichaceae</taxon>
        <taxon>Caldithrix</taxon>
    </lineage>
</organism>
<name>A0A7V5PMD1_CALAY</name>
<proteinExistence type="inferred from homology"/>
<dbReference type="Gene3D" id="1.20.1270.370">
    <property type="match status" value="1"/>
</dbReference>
<dbReference type="EMBL" id="DROD01000006">
    <property type="protein sequence ID" value="HHJ51561.1"/>
    <property type="molecule type" value="Genomic_DNA"/>
</dbReference>
<sequence>MEAFKKKGGQVAAVLPIHYSRALLRAFDILPVEVWGPPLMDSTQAGAHLQPYVCSLVHNALSFLKSGGLDVADYLLVPHTCDSLQGLGSILLDFIRPQQNVFPLYLPRGQRTEDRHYLIRELRQLYEKLAQITQKQPDHEALLTRIRTEEQADLLLARLYEQRQQLSLNNLNFYRLIRSREYLPAEDFIGLAQSAMKEAKAAEKSKGTPVLLSGIVPEPMDVFQAIEEAGGLVVADDLACCGRRLYPAGASNDPFERLAERLMNSPPDPTRGHSIEQREEHLLKTAEQTGAKGIIFYEVKFCEPELFDLPDLRKRLKAAGLPSVTIEIDLNDPLSNQVVTRISAFLEMVE</sequence>
<evidence type="ECO:0000313" key="5">
    <source>
        <dbReference type="EMBL" id="HHJ51561.1"/>
    </source>
</evidence>
<dbReference type="AlphaFoldDB" id="A0A7V5PMD1"/>
<dbReference type="InterPro" id="IPR010327">
    <property type="entry name" value="FldB/FldC_alpha/beta"/>
</dbReference>
<comment type="similarity">
    <text evidence="1">Belongs to the FldB/FldC dehydratase alpha/beta subunit family.</text>
</comment>
<evidence type="ECO:0000256" key="3">
    <source>
        <dbReference type="ARBA" id="ARBA00023004"/>
    </source>
</evidence>
<comment type="caution">
    <text evidence="5">The sequence shown here is derived from an EMBL/GenBank/DDBJ whole genome shotgun (WGS) entry which is preliminary data.</text>
</comment>
<evidence type="ECO:0000256" key="2">
    <source>
        <dbReference type="ARBA" id="ARBA00022723"/>
    </source>
</evidence>
<evidence type="ECO:0000256" key="4">
    <source>
        <dbReference type="ARBA" id="ARBA00023014"/>
    </source>
</evidence>
<dbReference type="GO" id="GO:0046872">
    <property type="term" value="F:metal ion binding"/>
    <property type="evidence" value="ECO:0007669"/>
    <property type="project" value="UniProtKB-KW"/>
</dbReference>
<dbReference type="Gene3D" id="3.40.50.11890">
    <property type="match status" value="1"/>
</dbReference>
<reference evidence="5" key="1">
    <citation type="journal article" date="2020" name="mSystems">
        <title>Genome- and Community-Level Interaction Insights into Carbon Utilization and Element Cycling Functions of Hydrothermarchaeota in Hydrothermal Sediment.</title>
        <authorList>
            <person name="Zhou Z."/>
            <person name="Liu Y."/>
            <person name="Xu W."/>
            <person name="Pan J."/>
            <person name="Luo Z.H."/>
            <person name="Li M."/>
        </authorList>
    </citation>
    <scope>NUCLEOTIDE SEQUENCE [LARGE SCALE GENOMIC DNA]</scope>
    <source>
        <strain evidence="5">HyVt-527</strain>
    </source>
</reference>
<dbReference type="PANTHER" id="PTHR30548:SF5">
    <property type="entry name" value="SUBUNIT OF OXYGEN-SENSITIVE 2-HYDROXYISOCAPROYL-COA DEHYDRATASE"/>
    <property type="match status" value="1"/>
</dbReference>
<keyword evidence="2" id="KW-0479">Metal-binding</keyword>
<dbReference type="PANTHER" id="PTHR30548">
    <property type="entry name" value="2-HYDROXYGLUTARYL-COA DEHYDRATASE, D-COMPONENT-RELATED"/>
    <property type="match status" value="1"/>
</dbReference>